<dbReference type="InterPro" id="IPR036390">
    <property type="entry name" value="WH_DNA-bd_sf"/>
</dbReference>
<keyword evidence="7" id="KW-0479">Metal-binding</keyword>
<reference evidence="10" key="1">
    <citation type="submission" date="2012-02" db="EMBL/GenBank/DDBJ databases">
        <title>The complete genome of Halobacteroides halobius DSM 5150.</title>
        <authorList>
            <person name="Lucas S."/>
            <person name="Copeland A."/>
            <person name="Lapidus A."/>
            <person name="Glavina del Rio T."/>
            <person name="Dalin E."/>
            <person name="Tice H."/>
            <person name="Bruce D."/>
            <person name="Goodwin L."/>
            <person name="Pitluck S."/>
            <person name="Peters L."/>
            <person name="Mikhailova N."/>
            <person name="Gu W."/>
            <person name="Kyrpides N."/>
            <person name="Mavromatis K."/>
            <person name="Ivanova N."/>
            <person name="Brettin T."/>
            <person name="Detter J.C."/>
            <person name="Han C."/>
            <person name="Larimer F."/>
            <person name="Land M."/>
            <person name="Hauser L."/>
            <person name="Markowitz V."/>
            <person name="Cheng J.-F."/>
            <person name="Hugenholtz P."/>
            <person name="Woyke T."/>
            <person name="Wu D."/>
            <person name="Tindall B."/>
            <person name="Pomrenke H."/>
            <person name="Brambilla E."/>
            <person name="Klenk H.-P."/>
            <person name="Eisen J.A."/>
        </authorList>
    </citation>
    <scope>NUCLEOTIDE SEQUENCE [LARGE SCALE GENOMIC DNA]</scope>
    <source>
        <strain evidence="10">ATCC 35273 / DSM 5150 / MD-1</strain>
    </source>
</reference>
<dbReference type="KEGG" id="hhl:Halha_0505"/>
<accession>L0K7Z8</accession>
<evidence type="ECO:0000256" key="6">
    <source>
        <dbReference type="ARBA" id="ARBA00023163"/>
    </source>
</evidence>
<evidence type="ECO:0000256" key="4">
    <source>
        <dbReference type="ARBA" id="ARBA00023015"/>
    </source>
</evidence>
<dbReference type="GO" id="GO:0008270">
    <property type="term" value="F:zinc ion binding"/>
    <property type="evidence" value="ECO:0007669"/>
    <property type="project" value="TreeGrafter"/>
</dbReference>
<dbReference type="InterPro" id="IPR043135">
    <property type="entry name" value="Fur_C"/>
</dbReference>
<dbReference type="PANTHER" id="PTHR33202:SF7">
    <property type="entry name" value="FERRIC UPTAKE REGULATION PROTEIN"/>
    <property type="match status" value="1"/>
</dbReference>
<feature type="binding site" evidence="7">
    <location>
        <position position="139"/>
    </location>
    <ligand>
        <name>Zn(2+)</name>
        <dbReference type="ChEBI" id="CHEBI:29105"/>
    </ligand>
</feature>
<evidence type="ECO:0000256" key="1">
    <source>
        <dbReference type="ARBA" id="ARBA00007957"/>
    </source>
</evidence>
<evidence type="ECO:0000313" key="10">
    <source>
        <dbReference type="Proteomes" id="UP000010880"/>
    </source>
</evidence>
<dbReference type="AlphaFoldDB" id="L0K7Z8"/>
<evidence type="ECO:0000256" key="3">
    <source>
        <dbReference type="ARBA" id="ARBA00022833"/>
    </source>
</evidence>
<dbReference type="Gene3D" id="1.10.10.10">
    <property type="entry name" value="Winged helix-like DNA-binding domain superfamily/Winged helix DNA-binding domain"/>
    <property type="match status" value="1"/>
</dbReference>
<dbReference type="CDD" id="cd07153">
    <property type="entry name" value="Fur_like"/>
    <property type="match status" value="1"/>
</dbReference>
<dbReference type="InterPro" id="IPR002481">
    <property type="entry name" value="FUR"/>
</dbReference>
<dbReference type="GO" id="GO:1900376">
    <property type="term" value="P:regulation of secondary metabolite biosynthetic process"/>
    <property type="evidence" value="ECO:0007669"/>
    <property type="project" value="TreeGrafter"/>
</dbReference>
<evidence type="ECO:0000256" key="5">
    <source>
        <dbReference type="ARBA" id="ARBA00023125"/>
    </source>
</evidence>
<dbReference type="EMBL" id="CP003359">
    <property type="protein sequence ID" value="AGB40479.1"/>
    <property type="molecule type" value="Genomic_DNA"/>
</dbReference>
<dbReference type="Pfam" id="PF01475">
    <property type="entry name" value="FUR"/>
    <property type="match status" value="1"/>
</dbReference>
<name>L0K7Z8_HALHC</name>
<feature type="binding site" evidence="7">
    <location>
        <position position="99"/>
    </location>
    <ligand>
        <name>Zn(2+)</name>
        <dbReference type="ChEBI" id="CHEBI:29105"/>
    </ligand>
</feature>
<protein>
    <submittedName>
        <fullName evidence="9">Fe2+/Zn2+ uptake regulation protein</fullName>
    </submittedName>
</protein>
<keyword evidence="4" id="KW-0805">Transcription regulation</keyword>
<dbReference type="SUPFAM" id="SSF46785">
    <property type="entry name" value="Winged helix' DNA-binding domain"/>
    <property type="match status" value="1"/>
</dbReference>
<dbReference type="OrthoDB" id="8659436at2"/>
<comment type="cofactor">
    <cofactor evidence="8">
        <name>Mn(2+)</name>
        <dbReference type="ChEBI" id="CHEBI:29035"/>
    </cofactor>
    <cofactor evidence="8">
        <name>Fe(2+)</name>
        <dbReference type="ChEBI" id="CHEBI:29033"/>
    </cofactor>
    <text evidence="8">Binds 1 Mn(2+) or Fe(2+) ion per subunit.</text>
</comment>
<dbReference type="PANTHER" id="PTHR33202">
    <property type="entry name" value="ZINC UPTAKE REGULATION PROTEIN"/>
    <property type="match status" value="1"/>
</dbReference>
<evidence type="ECO:0000313" key="9">
    <source>
        <dbReference type="EMBL" id="AGB40479.1"/>
    </source>
</evidence>
<comment type="cofactor">
    <cofactor evidence="7">
        <name>Zn(2+)</name>
        <dbReference type="ChEBI" id="CHEBI:29105"/>
    </cofactor>
    <text evidence="7">Binds 1 zinc ion per subunit.</text>
</comment>
<evidence type="ECO:0000256" key="2">
    <source>
        <dbReference type="ARBA" id="ARBA00022491"/>
    </source>
</evidence>
<dbReference type="GO" id="GO:0000976">
    <property type="term" value="F:transcription cis-regulatory region binding"/>
    <property type="evidence" value="ECO:0007669"/>
    <property type="project" value="TreeGrafter"/>
</dbReference>
<dbReference type="GO" id="GO:0045892">
    <property type="term" value="P:negative regulation of DNA-templated transcription"/>
    <property type="evidence" value="ECO:0007669"/>
    <property type="project" value="TreeGrafter"/>
</dbReference>
<keyword evidence="8" id="KW-0408">Iron</keyword>
<feature type="binding site" evidence="8">
    <location>
        <position position="131"/>
    </location>
    <ligand>
        <name>Fe cation</name>
        <dbReference type="ChEBI" id="CHEBI:24875"/>
    </ligand>
</feature>
<dbReference type="STRING" id="748449.Halha_0505"/>
<keyword evidence="2" id="KW-0678">Repressor</keyword>
<proteinExistence type="inferred from homology"/>
<dbReference type="InterPro" id="IPR036388">
    <property type="entry name" value="WH-like_DNA-bd_sf"/>
</dbReference>
<dbReference type="RefSeq" id="WP_015326205.1">
    <property type="nucleotide sequence ID" value="NC_019978.1"/>
</dbReference>
<feature type="binding site" evidence="7">
    <location>
        <position position="102"/>
    </location>
    <ligand>
        <name>Zn(2+)</name>
        <dbReference type="ChEBI" id="CHEBI:29105"/>
    </ligand>
</feature>
<feature type="binding site" evidence="8">
    <location>
        <position position="93"/>
    </location>
    <ligand>
        <name>Fe cation</name>
        <dbReference type="ChEBI" id="CHEBI:24875"/>
    </ligand>
</feature>
<dbReference type="Gene3D" id="3.30.1490.190">
    <property type="match status" value="1"/>
</dbReference>
<comment type="similarity">
    <text evidence="1">Belongs to the Fur family.</text>
</comment>
<evidence type="ECO:0000256" key="8">
    <source>
        <dbReference type="PIRSR" id="PIRSR602481-2"/>
    </source>
</evidence>
<keyword evidence="3 7" id="KW-0862">Zinc</keyword>
<keyword evidence="5" id="KW-0238">DNA-binding</keyword>
<gene>
    <name evidence="9" type="ordered locus">Halha_0505</name>
</gene>
<evidence type="ECO:0000256" key="7">
    <source>
        <dbReference type="PIRSR" id="PIRSR602481-1"/>
    </source>
</evidence>
<keyword evidence="6" id="KW-0804">Transcription</keyword>
<feature type="binding site" evidence="7">
    <location>
        <position position="142"/>
    </location>
    <ligand>
        <name>Zn(2+)</name>
        <dbReference type="ChEBI" id="CHEBI:29105"/>
    </ligand>
</feature>
<organism evidence="9 10">
    <name type="scientific">Halobacteroides halobius (strain ATCC 35273 / DSM 5150 / MD-1)</name>
    <dbReference type="NCBI Taxonomy" id="748449"/>
    <lineage>
        <taxon>Bacteria</taxon>
        <taxon>Bacillati</taxon>
        <taxon>Bacillota</taxon>
        <taxon>Clostridia</taxon>
        <taxon>Halanaerobiales</taxon>
        <taxon>Halobacteroidaceae</taxon>
        <taxon>Halobacteroides</taxon>
    </lineage>
</organism>
<keyword evidence="10" id="KW-1185">Reference proteome</keyword>
<dbReference type="eggNOG" id="COG0735">
    <property type="taxonomic scope" value="Bacteria"/>
</dbReference>
<dbReference type="HOGENOM" id="CLU_096072_3_1_9"/>
<sequence>MKINLKNLKTILAANNYQLTFQRKLILQLFLNTKEKHLSAEDIYNSIKDEHPSIGLSTIYRTLDTFLNSGIIKELDFDTKCRCYELKDEGVSHHYHLICIKCNKIVETNGKMIDRMKLCVKNKYNFKVLDHKIKIHGYCEECS</sequence>
<dbReference type="Proteomes" id="UP000010880">
    <property type="component" value="Chromosome"/>
</dbReference>
<dbReference type="GO" id="GO:0003700">
    <property type="term" value="F:DNA-binding transcription factor activity"/>
    <property type="evidence" value="ECO:0007669"/>
    <property type="project" value="InterPro"/>
</dbReference>